<comment type="caution">
    <text evidence="1">The sequence shown here is derived from an EMBL/GenBank/DDBJ whole genome shotgun (WGS) entry which is preliminary data.</text>
</comment>
<accession>A0A9W6EUS9</accession>
<dbReference type="AlphaFoldDB" id="A0A9W6EUS9"/>
<reference evidence="1" key="1">
    <citation type="submission" date="2022-07" db="EMBL/GenBank/DDBJ databases">
        <title>Taxonomy of Novel Oxalotrophic and Methylotrophic Bacteria.</title>
        <authorList>
            <person name="Sahin N."/>
            <person name="Tani A."/>
        </authorList>
    </citation>
    <scope>NUCLEOTIDE SEQUENCE</scope>
    <source>
        <strain evidence="1">AM327</strain>
    </source>
</reference>
<sequence>MGKTVINNQSVLDLAIEMHGSVEQAMQLAIKNGISLTEVLNPGMQINDADNTDFENKDVAKYFKKKKQKIATATTEQPELSALDYMLPQVFPIQ</sequence>
<proteinExistence type="predicted"/>
<organism evidence="1 2">
    <name type="scientific">Neptunitalea chrysea</name>
    <dbReference type="NCBI Taxonomy" id="1647581"/>
    <lineage>
        <taxon>Bacteria</taxon>
        <taxon>Pseudomonadati</taxon>
        <taxon>Bacteroidota</taxon>
        <taxon>Flavobacteriia</taxon>
        <taxon>Flavobacteriales</taxon>
        <taxon>Flavobacteriaceae</taxon>
        <taxon>Neptunitalea</taxon>
    </lineage>
</organism>
<protein>
    <submittedName>
        <fullName evidence="1">Uncharacterized protein</fullName>
    </submittedName>
</protein>
<evidence type="ECO:0000313" key="1">
    <source>
        <dbReference type="EMBL" id="GLB51697.1"/>
    </source>
</evidence>
<evidence type="ECO:0000313" key="2">
    <source>
        <dbReference type="Proteomes" id="UP001143545"/>
    </source>
</evidence>
<dbReference type="Proteomes" id="UP001143545">
    <property type="component" value="Unassembled WGS sequence"/>
</dbReference>
<name>A0A9W6EUS9_9FLAO</name>
<keyword evidence="2" id="KW-1185">Reference proteome</keyword>
<dbReference type="RefSeq" id="WP_281752503.1">
    <property type="nucleotide sequence ID" value="NZ_BRVP01000004.1"/>
</dbReference>
<gene>
    <name evidence="1" type="ORF">NBRC110019_07360</name>
</gene>
<dbReference type="EMBL" id="BRVP01000004">
    <property type="protein sequence ID" value="GLB51697.1"/>
    <property type="molecule type" value="Genomic_DNA"/>
</dbReference>